<name>A0A4P8L4K6_9BACT</name>
<dbReference type="GO" id="GO:0008168">
    <property type="term" value="F:methyltransferase activity"/>
    <property type="evidence" value="ECO:0007669"/>
    <property type="project" value="UniProtKB-KW"/>
</dbReference>
<evidence type="ECO:0000313" key="2">
    <source>
        <dbReference type="Proteomes" id="UP000298602"/>
    </source>
</evidence>
<dbReference type="GO" id="GO:0032259">
    <property type="term" value="P:methylation"/>
    <property type="evidence" value="ECO:0007669"/>
    <property type="project" value="UniProtKB-KW"/>
</dbReference>
<evidence type="ECO:0000313" key="1">
    <source>
        <dbReference type="EMBL" id="QCQ22663.1"/>
    </source>
</evidence>
<proteinExistence type="predicted"/>
<accession>A0A4P8L4K6</accession>
<protein>
    <submittedName>
        <fullName evidence="1">Class I SAM-dependent methyltransferase</fullName>
    </submittedName>
</protein>
<dbReference type="SUPFAM" id="SSF53335">
    <property type="entry name" value="S-adenosyl-L-methionine-dependent methyltransferases"/>
    <property type="match status" value="1"/>
</dbReference>
<keyword evidence="2" id="KW-1185">Reference proteome</keyword>
<dbReference type="KEGG" id="dax:FDQ92_11080"/>
<organism evidence="1 2">
    <name type="scientific">Desulfoglaeba alkanexedens ALDC</name>
    <dbReference type="NCBI Taxonomy" id="980445"/>
    <lineage>
        <taxon>Bacteria</taxon>
        <taxon>Pseudomonadati</taxon>
        <taxon>Thermodesulfobacteriota</taxon>
        <taxon>Syntrophobacteria</taxon>
        <taxon>Syntrophobacterales</taxon>
        <taxon>Syntrophobacteraceae</taxon>
        <taxon>Desulfoglaeba</taxon>
    </lineage>
</organism>
<sequence length="80" mass="8725">MNRRPHAVGDLSSRYLKAQKIERLLGLTQRCRPIRLLDIGAGSGGIAHYFATRACGEYTVTAVDVVDGCGSFRTTSRVTL</sequence>
<keyword evidence="1" id="KW-0489">Methyltransferase</keyword>
<gene>
    <name evidence="1" type="ORF">FDQ92_11080</name>
</gene>
<dbReference type="Proteomes" id="UP000298602">
    <property type="component" value="Chromosome"/>
</dbReference>
<reference evidence="1 2" key="2">
    <citation type="submission" date="2019-05" db="EMBL/GenBank/DDBJ databases">
        <authorList>
            <person name="Suflita J.M."/>
            <person name="Marks C.R."/>
        </authorList>
    </citation>
    <scope>NUCLEOTIDE SEQUENCE [LARGE SCALE GENOMIC DNA]</scope>
    <source>
        <strain evidence="1 2">ALDC</strain>
    </source>
</reference>
<keyword evidence="1" id="KW-0808">Transferase</keyword>
<dbReference type="EMBL" id="CP040098">
    <property type="protein sequence ID" value="QCQ22663.1"/>
    <property type="molecule type" value="Genomic_DNA"/>
</dbReference>
<dbReference type="OrthoDB" id="9772751at2"/>
<dbReference type="InterPro" id="IPR029063">
    <property type="entry name" value="SAM-dependent_MTases_sf"/>
</dbReference>
<dbReference type="AlphaFoldDB" id="A0A4P8L4K6"/>
<reference evidence="1 2" key="1">
    <citation type="submission" date="2019-05" db="EMBL/GenBank/DDBJ databases">
        <title>The Complete Genome Sequence of the n-alkane-degrading Desulfoglaeba alkanexedens ALDC reveals multiple alkylsuccinate synthase gene clusters.</title>
        <authorList>
            <person name="Callaghan A.V."/>
            <person name="Davidova I.A."/>
            <person name="Duncan K.E."/>
            <person name="Morris B."/>
            <person name="McInerney M.J."/>
        </authorList>
    </citation>
    <scope>NUCLEOTIDE SEQUENCE [LARGE SCALE GENOMIC DNA]</scope>
    <source>
        <strain evidence="1 2">ALDC</strain>
    </source>
</reference>
<dbReference type="Gene3D" id="3.40.50.150">
    <property type="entry name" value="Vaccinia Virus protein VP39"/>
    <property type="match status" value="1"/>
</dbReference>
<dbReference type="RefSeq" id="WP_137424947.1">
    <property type="nucleotide sequence ID" value="NZ_CP040098.1"/>
</dbReference>